<keyword evidence="3" id="KW-0560">Oxidoreductase</keyword>
<keyword evidence="5" id="KW-1185">Reference proteome</keyword>
<dbReference type="EMBL" id="BAAATD010000007">
    <property type="protein sequence ID" value="GAA2611193.1"/>
    <property type="molecule type" value="Genomic_DNA"/>
</dbReference>
<comment type="caution">
    <text evidence="4">The sequence shown here is derived from an EMBL/GenBank/DDBJ whole genome shotgun (WGS) entry which is preliminary data.</text>
</comment>
<dbReference type="RefSeq" id="WP_344544942.1">
    <property type="nucleotide sequence ID" value="NZ_BAAATD010000007.1"/>
</dbReference>
<keyword evidence="3" id="KW-0408">Iron</keyword>
<dbReference type="InterPro" id="IPR050121">
    <property type="entry name" value="Cytochrome_P450_monoxygenase"/>
</dbReference>
<dbReference type="InterPro" id="IPR017972">
    <property type="entry name" value="Cyt_P450_CS"/>
</dbReference>
<dbReference type="InterPro" id="IPR002401">
    <property type="entry name" value="Cyt_P450_E_grp-I"/>
</dbReference>
<comment type="cofactor">
    <cofactor evidence="1">
        <name>heme</name>
        <dbReference type="ChEBI" id="CHEBI:30413"/>
    </cofactor>
</comment>
<evidence type="ECO:0000313" key="5">
    <source>
        <dbReference type="Proteomes" id="UP001501509"/>
    </source>
</evidence>
<evidence type="ECO:0000256" key="3">
    <source>
        <dbReference type="RuleBase" id="RU000461"/>
    </source>
</evidence>
<dbReference type="Gene3D" id="1.10.630.10">
    <property type="entry name" value="Cytochrome P450"/>
    <property type="match status" value="1"/>
</dbReference>
<proteinExistence type="inferred from homology"/>
<organism evidence="4 5">
    <name type="scientific">Actinomadura fulvescens</name>
    <dbReference type="NCBI Taxonomy" id="46160"/>
    <lineage>
        <taxon>Bacteria</taxon>
        <taxon>Bacillati</taxon>
        <taxon>Actinomycetota</taxon>
        <taxon>Actinomycetes</taxon>
        <taxon>Streptosporangiales</taxon>
        <taxon>Thermomonosporaceae</taxon>
        <taxon>Actinomadura</taxon>
    </lineage>
</organism>
<dbReference type="PRINTS" id="PR00463">
    <property type="entry name" value="EP450I"/>
</dbReference>
<keyword evidence="3" id="KW-0349">Heme</keyword>
<name>A0ABP6CEY2_9ACTN</name>
<dbReference type="PANTHER" id="PTHR24305">
    <property type="entry name" value="CYTOCHROME P450"/>
    <property type="match status" value="1"/>
</dbReference>
<dbReference type="PROSITE" id="PS00086">
    <property type="entry name" value="CYTOCHROME_P450"/>
    <property type="match status" value="1"/>
</dbReference>
<dbReference type="PRINTS" id="PR00385">
    <property type="entry name" value="P450"/>
</dbReference>
<evidence type="ECO:0000256" key="2">
    <source>
        <dbReference type="ARBA" id="ARBA00010617"/>
    </source>
</evidence>
<gene>
    <name evidence="4" type="ORF">GCM10010411_52050</name>
</gene>
<keyword evidence="3" id="KW-0479">Metal-binding</keyword>
<dbReference type="CDD" id="cd11053">
    <property type="entry name" value="CYP110-like"/>
    <property type="match status" value="1"/>
</dbReference>
<evidence type="ECO:0000256" key="1">
    <source>
        <dbReference type="ARBA" id="ARBA00001971"/>
    </source>
</evidence>
<dbReference type="Proteomes" id="UP001501509">
    <property type="component" value="Unassembled WGS sequence"/>
</dbReference>
<accession>A0ABP6CEY2</accession>
<reference evidence="5" key="1">
    <citation type="journal article" date="2019" name="Int. J. Syst. Evol. Microbiol.">
        <title>The Global Catalogue of Microorganisms (GCM) 10K type strain sequencing project: providing services to taxonomists for standard genome sequencing and annotation.</title>
        <authorList>
            <consortium name="The Broad Institute Genomics Platform"/>
            <consortium name="The Broad Institute Genome Sequencing Center for Infectious Disease"/>
            <person name="Wu L."/>
            <person name="Ma J."/>
        </authorList>
    </citation>
    <scope>NUCLEOTIDE SEQUENCE [LARGE SCALE GENOMIC DNA]</scope>
    <source>
        <strain evidence="5">JCM 6833</strain>
    </source>
</reference>
<dbReference type="PANTHER" id="PTHR24305:SF166">
    <property type="entry name" value="CYTOCHROME P450 12A4, MITOCHONDRIAL-RELATED"/>
    <property type="match status" value="1"/>
</dbReference>
<dbReference type="Pfam" id="PF00067">
    <property type="entry name" value="p450"/>
    <property type="match status" value="1"/>
</dbReference>
<protein>
    <submittedName>
        <fullName evidence="4">Cytochrome P450</fullName>
    </submittedName>
</protein>
<dbReference type="InterPro" id="IPR036396">
    <property type="entry name" value="Cyt_P450_sf"/>
</dbReference>
<keyword evidence="3" id="KW-0503">Monooxygenase</keyword>
<sequence length="456" mass="50130">MPAPPGFRLPPPLQLAWLIKDPAGFYAAGRRRFGPIFQVRYPGLPPEVCVATAELAEEVFAVDGGAGRAGDIRRTFVGPLVGEESLLCLDHEPWWRHRRLISPPLHGRAVASWRDTIAEIAAAEVASWPSGTPFAMRPRMEKITLEVIMRVVFGIRDAGRMRRLRALLPELVGLGGSAALLRLPPKVRDRALTSPSLLRMGALPTTRYVRVRDTVDTILYQEIARRRAAPIPDANDVLSQLLAARDERGEPLTDQELRDELMTLLQAGHETTATALAWSFERLLRSPDALGRLREELAADDDGPYLGAVVKEALRARPVVLGAPRTLDEPVRIGGYDIPAGWYVSASIPLILSDPDVFPEPGEFRPERFLGENAARANKGWVPFGGGRRYCAGAQLATLEMRTVLSEVLRRVQLTAVRPNPEKPRLKNVTLVPARLTEAVAWPIYANLASVRVGGG</sequence>
<comment type="similarity">
    <text evidence="2 3">Belongs to the cytochrome P450 family.</text>
</comment>
<dbReference type="InterPro" id="IPR001128">
    <property type="entry name" value="Cyt_P450"/>
</dbReference>
<evidence type="ECO:0000313" key="4">
    <source>
        <dbReference type="EMBL" id="GAA2611193.1"/>
    </source>
</evidence>
<dbReference type="SUPFAM" id="SSF48264">
    <property type="entry name" value="Cytochrome P450"/>
    <property type="match status" value="1"/>
</dbReference>